<protein>
    <submittedName>
        <fullName evidence="1">Uncharacterized protein</fullName>
    </submittedName>
</protein>
<reference evidence="1" key="2">
    <citation type="journal article" date="2015" name="Data Brief">
        <title>Shoot transcriptome of the giant reed, Arundo donax.</title>
        <authorList>
            <person name="Barrero R.A."/>
            <person name="Guerrero F.D."/>
            <person name="Moolhuijzen P."/>
            <person name="Goolsby J.A."/>
            <person name="Tidwell J."/>
            <person name="Bellgard S.E."/>
            <person name="Bellgard M.I."/>
        </authorList>
    </citation>
    <scope>NUCLEOTIDE SEQUENCE</scope>
    <source>
        <tissue evidence="1">Shoot tissue taken approximately 20 cm above the soil surface</tissue>
    </source>
</reference>
<accession>A0A0A8Y714</accession>
<proteinExistence type="predicted"/>
<sequence>MADKRIDNLLSIPFAEGT</sequence>
<name>A0A0A8Y714_ARUDO</name>
<reference evidence="1" key="1">
    <citation type="submission" date="2014-09" db="EMBL/GenBank/DDBJ databases">
        <authorList>
            <person name="Magalhaes I.L.F."/>
            <person name="Oliveira U."/>
            <person name="Santos F.R."/>
            <person name="Vidigal T.H.D.A."/>
            <person name="Brescovit A.D."/>
            <person name="Santos A.J."/>
        </authorList>
    </citation>
    <scope>NUCLEOTIDE SEQUENCE</scope>
    <source>
        <tissue evidence="1">Shoot tissue taken approximately 20 cm above the soil surface</tissue>
    </source>
</reference>
<dbReference type="EMBL" id="GBRH01276967">
    <property type="protein sequence ID" value="JAD20928.1"/>
    <property type="molecule type" value="Transcribed_RNA"/>
</dbReference>
<dbReference type="AlphaFoldDB" id="A0A0A8Y714"/>
<evidence type="ECO:0000313" key="1">
    <source>
        <dbReference type="EMBL" id="JAD20928.1"/>
    </source>
</evidence>
<organism evidence="1">
    <name type="scientific">Arundo donax</name>
    <name type="common">Giant reed</name>
    <name type="synonym">Donax arundinaceus</name>
    <dbReference type="NCBI Taxonomy" id="35708"/>
    <lineage>
        <taxon>Eukaryota</taxon>
        <taxon>Viridiplantae</taxon>
        <taxon>Streptophyta</taxon>
        <taxon>Embryophyta</taxon>
        <taxon>Tracheophyta</taxon>
        <taxon>Spermatophyta</taxon>
        <taxon>Magnoliopsida</taxon>
        <taxon>Liliopsida</taxon>
        <taxon>Poales</taxon>
        <taxon>Poaceae</taxon>
        <taxon>PACMAD clade</taxon>
        <taxon>Arundinoideae</taxon>
        <taxon>Arundineae</taxon>
        <taxon>Arundo</taxon>
    </lineage>
</organism>